<keyword evidence="4" id="KW-1185">Reference proteome</keyword>
<comment type="similarity">
    <text evidence="1 2">Belongs to the cytochrome P450 family.</text>
</comment>
<keyword evidence="2" id="KW-0479">Metal-binding</keyword>
<reference evidence="3" key="1">
    <citation type="submission" date="2023-07" db="EMBL/GenBank/DDBJ databases">
        <authorList>
            <person name="Kim M.K."/>
        </authorList>
    </citation>
    <scope>NUCLEOTIDE SEQUENCE</scope>
    <source>
        <strain evidence="3">CA1-15</strain>
    </source>
</reference>
<accession>A0ABT9A289</accession>
<evidence type="ECO:0000313" key="3">
    <source>
        <dbReference type="EMBL" id="MDO7843925.1"/>
    </source>
</evidence>
<gene>
    <name evidence="3" type="ORF">Q5H94_16445</name>
</gene>
<comment type="caution">
    <text evidence="3">The sequence shown here is derived from an EMBL/GenBank/DDBJ whole genome shotgun (WGS) entry which is preliminary data.</text>
</comment>
<keyword evidence="2" id="KW-0503">Monooxygenase</keyword>
<dbReference type="Proteomes" id="UP001176468">
    <property type="component" value="Unassembled WGS sequence"/>
</dbReference>
<keyword evidence="2" id="KW-0349">Heme</keyword>
<protein>
    <submittedName>
        <fullName evidence="3">Cytochrome P450</fullName>
    </submittedName>
</protein>
<dbReference type="InterPro" id="IPR001128">
    <property type="entry name" value="Cyt_P450"/>
</dbReference>
<evidence type="ECO:0000256" key="2">
    <source>
        <dbReference type="RuleBase" id="RU000461"/>
    </source>
</evidence>
<keyword evidence="2" id="KW-0560">Oxidoreductase</keyword>
<dbReference type="PANTHER" id="PTHR46696">
    <property type="entry name" value="P450, PUTATIVE (EUROFUNG)-RELATED"/>
    <property type="match status" value="1"/>
</dbReference>
<dbReference type="Pfam" id="PF00067">
    <property type="entry name" value="p450"/>
    <property type="match status" value="1"/>
</dbReference>
<dbReference type="SUPFAM" id="SSF48264">
    <property type="entry name" value="Cytochrome P450"/>
    <property type="match status" value="1"/>
</dbReference>
<dbReference type="PROSITE" id="PS00086">
    <property type="entry name" value="CYTOCHROME_P450"/>
    <property type="match status" value="1"/>
</dbReference>
<dbReference type="InterPro" id="IPR036396">
    <property type="entry name" value="Cyt_P450_sf"/>
</dbReference>
<name>A0ABT9A289_9SPHN</name>
<evidence type="ECO:0000313" key="4">
    <source>
        <dbReference type="Proteomes" id="UP001176468"/>
    </source>
</evidence>
<organism evidence="3 4">
    <name type="scientific">Sphingomonas immobilis</name>
    <dbReference type="NCBI Taxonomy" id="3063997"/>
    <lineage>
        <taxon>Bacteria</taxon>
        <taxon>Pseudomonadati</taxon>
        <taxon>Pseudomonadota</taxon>
        <taxon>Alphaproteobacteria</taxon>
        <taxon>Sphingomonadales</taxon>
        <taxon>Sphingomonadaceae</taxon>
        <taxon>Sphingomonas</taxon>
    </lineage>
</organism>
<sequence length="400" mass="45038">MLDLQIAVPDRSEIPASKVFDFDIAYDPLLKGDLHDGLLTLTKAAPEIFYTPRYGGHWVVQSHEAIFDVTHNHDIFSSNHGGRAMLPIGVDPPEHTDYRRVLLQAFSPKNVNAMMPLVREMTTELIDKVINRGSCEFVTEIAEPLPVIVFMKMLGLPLDQMAPLRKLIIDALEEGDPKEREGIFDRQLEIIDPVIHARQAEPQNDVISHILSADLGGRTATFDEVQRYMILLTNAGLDTVVNAMSFDALHFARDQELQAQVRADPSMIPDVIEELLRRYAVSSVARRVTRDIDYRGVPLKKGDRLHLLIPAANLDDSVYDEPARIVLRRKAPPVTFGTGVHRCLGSHLARLELRVLLAEWFARIPTFHVDPSDEPKMHAGLVYTVDRLPLVWDATDLKHA</sequence>
<dbReference type="PRINTS" id="PR00359">
    <property type="entry name" value="BP450"/>
</dbReference>
<dbReference type="Gene3D" id="1.10.630.10">
    <property type="entry name" value="Cytochrome P450"/>
    <property type="match status" value="1"/>
</dbReference>
<dbReference type="RefSeq" id="WP_304562380.1">
    <property type="nucleotide sequence ID" value="NZ_JAUQSZ010000012.1"/>
</dbReference>
<dbReference type="InterPro" id="IPR002397">
    <property type="entry name" value="Cyt_P450_B"/>
</dbReference>
<dbReference type="InterPro" id="IPR017972">
    <property type="entry name" value="Cyt_P450_CS"/>
</dbReference>
<evidence type="ECO:0000256" key="1">
    <source>
        <dbReference type="ARBA" id="ARBA00010617"/>
    </source>
</evidence>
<keyword evidence="2" id="KW-0408">Iron</keyword>
<dbReference type="PRINTS" id="PR00385">
    <property type="entry name" value="P450"/>
</dbReference>
<dbReference type="EMBL" id="JAUQSZ010000012">
    <property type="protein sequence ID" value="MDO7843925.1"/>
    <property type="molecule type" value="Genomic_DNA"/>
</dbReference>
<dbReference type="PANTHER" id="PTHR46696:SF6">
    <property type="entry name" value="P450, PUTATIVE (EUROFUNG)-RELATED"/>
    <property type="match status" value="1"/>
</dbReference>
<proteinExistence type="inferred from homology"/>